<feature type="transmembrane region" description="Helical" evidence="6">
    <location>
        <begin position="6"/>
        <end position="26"/>
    </location>
</feature>
<feature type="transmembrane region" description="Helical" evidence="6">
    <location>
        <begin position="159"/>
        <end position="181"/>
    </location>
</feature>
<evidence type="ECO:0000256" key="6">
    <source>
        <dbReference type="SAM" id="Phobius"/>
    </source>
</evidence>
<feature type="transmembrane region" description="Helical" evidence="6">
    <location>
        <begin position="96"/>
        <end position="116"/>
    </location>
</feature>
<dbReference type="InterPro" id="IPR038730">
    <property type="entry name" value="HyfE-like"/>
</dbReference>
<evidence type="ECO:0000256" key="2">
    <source>
        <dbReference type="ARBA" id="ARBA00022475"/>
    </source>
</evidence>
<evidence type="ECO:0000256" key="4">
    <source>
        <dbReference type="ARBA" id="ARBA00022989"/>
    </source>
</evidence>
<gene>
    <name evidence="7" type="ORF">K875_05368</name>
</gene>
<evidence type="ECO:0000256" key="5">
    <source>
        <dbReference type="ARBA" id="ARBA00023136"/>
    </source>
</evidence>
<dbReference type="Proteomes" id="UP000025947">
    <property type="component" value="Unassembled WGS sequence"/>
</dbReference>
<dbReference type="EMBL" id="JLXW01000011">
    <property type="protein sequence ID" value="KBZ59801.1"/>
    <property type="molecule type" value="Genomic_DNA"/>
</dbReference>
<sequence length="220" mass="22517">MTPNTFAILVDFAAGGLILVAVLVVWRRDVGAIVRLLGWQGVALAAIPILRGAYSRDAALIAVGVAVLALRALILPRLLARAAGVAPQRHREATPLVNTATSLLITAGLTLVAFAATRPLVYLQPGATTTAVPAASAAVLVALLVMVTRRHAVSQAAGFLMLDNGIAATAFLLTAGVPLIVELGASLDILFAVLVIGVLTGRLTGAFGGADLDALQELHD</sequence>
<accession>A0A051TTY3</accession>
<dbReference type="GO" id="GO:0005886">
    <property type="term" value="C:plasma membrane"/>
    <property type="evidence" value="ECO:0007669"/>
    <property type="project" value="UniProtKB-SubCell"/>
</dbReference>
<keyword evidence="3 6" id="KW-0812">Transmembrane</keyword>
<feature type="transmembrane region" description="Helical" evidence="6">
    <location>
        <begin position="33"/>
        <end position="52"/>
    </location>
</feature>
<keyword evidence="2" id="KW-1003">Cell membrane</keyword>
<feature type="transmembrane region" description="Helical" evidence="6">
    <location>
        <begin position="58"/>
        <end position="75"/>
    </location>
</feature>
<dbReference type="PANTHER" id="PTHR38601:SF1">
    <property type="entry name" value="HYDROGENASE-4 COMPONENT E"/>
    <property type="match status" value="1"/>
</dbReference>
<protein>
    <recommendedName>
        <fullName evidence="9">Hydrogenase HycP</fullName>
    </recommendedName>
</protein>
<evidence type="ECO:0000256" key="1">
    <source>
        <dbReference type="ARBA" id="ARBA00004651"/>
    </source>
</evidence>
<keyword evidence="4 6" id="KW-1133">Transmembrane helix</keyword>
<evidence type="ECO:0000313" key="7">
    <source>
        <dbReference type="EMBL" id="KBZ59801.1"/>
    </source>
</evidence>
<name>A0A051TTY3_9MYCO</name>
<evidence type="ECO:0008006" key="9">
    <source>
        <dbReference type="Google" id="ProtNLM"/>
    </source>
</evidence>
<evidence type="ECO:0000256" key="3">
    <source>
        <dbReference type="ARBA" id="ARBA00022692"/>
    </source>
</evidence>
<dbReference type="HOGENOM" id="CLU_088957_0_0_11"/>
<keyword evidence="8" id="KW-1185">Reference proteome</keyword>
<comment type="subcellular location">
    <subcellularLocation>
        <location evidence="1">Cell membrane</location>
        <topology evidence="1">Multi-pass membrane protein</topology>
    </subcellularLocation>
</comment>
<dbReference type="PANTHER" id="PTHR38601">
    <property type="entry name" value="HYDROGENASE-4 COMPONENT E"/>
    <property type="match status" value="1"/>
</dbReference>
<reference evidence="7 8" key="1">
    <citation type="submission" date="2014-04" db="EMBL/GenBank/DDBJ databases">
        <title>The Genome Sequence of Mycobacterium tuberculosis TKK-01-0051.</title>
        <authorList>
            <consortium name="The Broad Institute Genomics Platform"/>
            <consortium name="The Broad Institute Genome Sequencing Center for Infectious Disease"/>
            <person name="Earl A.M."/>
            <person name="Cohen K."/>
            <person name="Pym A."/>
            <person name="Bishai W."/>
            <person name="Maharaj K."/>
            <person name="Desjardins C."/>
            <person name="Abeel T."/>
            <person name="Young S."/>
            <person name="Zeng Q."/>
            <person name="Gargeya S."/>
            <person name="Abouelleil A."/>
            <person name="Alvarado L."/>
            <person name="Chapman S.B."/>
            <person name="Gainer-Dewar J."/>
            <person name="Goldberg J."/>
            <person name="Griggs A."/>
            <person name="Gujja S."/>
            <person name="Hansen M."/>
            <person name="Howarth C."/>
            <person name="Imamovic A."/>
            <person name="Larimer J."/>
            <person name="Murphy C."/>
            <person name="Naylor J."/>
            <person name="Pearson M."/>
            <person name="Poon T.W."/>
            <person name="Priest M."/>
            <person name="Roberts A."/>
            <person name="Saif S."/>
            <person name="Shea T."/>
            <person name="Sykes S."/>
            <person name="Wortman J."/>
            <person name="Nusbaum C."/>
            <person name="Birren B."/>
        </authorList>
    </citation>
    <scope>NUCLEOTIDE SEQUENCE [LARGE SCALE GENOMIC DNA]</scope>
    <source>
        <strain evidence="7 8">TKK-01-0051</strain>
    </source>
</reference>
<dbReference type="RefSeq" id="WP_044487575.1">
    <property type="nucleotide sequence ID" value="NZ_KK328284.1"/>
</dbReference>
<dbReference type="PATRIC" id="fig|1324261.3.peg.5409"/>
<proteinExistence type="predicted"/>
<feature type="transmembrane region" description="Helical" evidence="6">
    <location>
        <begin position="122"/>
        <end position="147"/>
    </location>
</feature>
<organism evidence="7 8">
    <name type="scientific">Mycobacterium [tuberculosis] TKK-01-0051</name>
    <dbReference type="NCBI Taxonomy" id="1324261"/>
    <lineage>
        <taxon>Bacteria</taxon>
        <taxon>Bacillati</taxon>
        <taxon>Actinomycetota</taxon>
        <taxon>Actinomycetes</taxon>
        <taxon>Mycobacteriales</taxon>
        <taxon>Mycobacteriaceae</taxon>
        <taxon>Mycobacterium</taxon>
        <taxon>Mycobacterium avium complex (MAC)</taxon>
    </lineage>
</organism>
<keyword evidence="5 6" id="KW-0472">Membrane</keyword>
<evidence type="ECO:0000313" key="8">
    <source>
        <dbReference type="Proteomes" id="UP000025947"/>
    </source>
</evidence>
<comment type="caution">
    <text evidence="7">The sequence shown here is derived from an EMBL/GenBank/DDBJ whole genome shotgun (WGS) entry which is preliminary data.</text>
</comment>
<dbReference type="AlphaFoldDB" id="A0A051TTY3"/>
<feature type="transmembrane region" description="Helical" evidence="6">
    <location>
        <begin position="187"/>
        <end position="210"/>
    </location>
</feature>